<evidence type="ECO:0000256" key="1">
    <source>
        <dbReference type="SAM" id="MobiDB-lite"/>
    </source>
</evidence>
<reference evidence="2" key="1">
    <citation type="submission" date="2023-03" db="EMBL/GenBank/DDBJ databases">
        <title>Massive genome expansion in bonnet fungi (Mycena s.s.) driven by repeated elements and novel gene families across ecological guilds.</title>
        <authorList>
            <consortium name="Lawrence Berkeley National Laboratory"/>
            <person name="Harder C.B."/>
            <person name="Miyauchi S."/>
            <person name="Viragh M."/>
            <person name="Kuo A."/>
            <person name="Thoen E."/>
            <person name="Andreopoulos B."/>
            <person name="Lu D."/>
            <person name="Skrede I."/>
            <person name="Drula E."/>
            <person name="Henrissat B."/>
            <person name="Morin E."/>
            <person name="Kohler A."/>
            <person name="Barry K."/>
            <person name="LaButti K."/>
            <person name="Morin E."/>
            <person name="Salamov A."/>
            <person name="Lipzen A."/>
            <person name="Mereny Z."/>
            <person name="Hegedus B."/>
            <person name="Baldrian P."/>
            <person name="Stursova M."/>
            <person name="Weitz H."/>
            <person name="Taylor A."/>
            <person name="Grigoriev I.V."/>
            <person name="Nagy L.G."/>
            <person name="Martin F."/>
            <person name="Kauserud H."/>
        </authorList>
    </citation>
    <scope>NUCLEOTIDE SEQUENCE</scope>
    <source>
        <strain evidence="2">CBHHK067</strain>
    </source>
</reference>
<feature type="compositionally biased region" description="Polar residues" evidence="1">
    <location>
        <begin position="213"/>
        <end position="249"/>
    </location>
</feature>
<sequence length="572" mass="62176">MAKRKGRKNTKKNEAGPSREDMPSRKHQDKMIIDGDPPPMSSPLIVAVGEISSLSSLTQLPSSSGQQEQAVPNGSARSGRSTSSTTSSTTSSRVPATQPSILKKLPKPTVEDESDNKHVETESLSANTHQSQGPRANLRATAEALARERGEDETSVEFNKCKAALARSENRLRDIRVNEDHEYAQEVAAAAIAEEEDRADASRLKLEARQRRQLSASSDQNSQSTPITPTRSETPCASESPVSCSNAVTNIGEVTPPRSERSTHKFYDRVVLQRYRSAALANDGECSIPDQGIAWDKHGKLYECAPAPSCGSSIGTRGGKKKPGRTKDAHNDQDRGPETSTETLGNPTAESTQIEQRPRSESQRQGTRSNANDQTPTSRTTKQHRSSSGFYAKGGTPPVVEHDGGSPLGSSSSSESSELSSKPSDSSKLEEEDKSSSSAEESDSDSDYETDRSFGNSESTNSAWDEDPQQTTEDVLSKLSGSSRLSKKTRARKQFRARSEGPPSEDSNSSSNEEKRRSASSNKPKRNIKFETPGWKHIPSGKGPSKTSRKYPQESEQNKEHRDRKVVMGEEG</sequence>
<feature type="compositionally biased region" description="Basic and acidic residues" evidence="1">
    <location>
        <begin position="425"/>
        <end position="435"/>
    </location>
</feature>
<feature type="compositionally biased region" description="Polar residues" evidence="1">
    <location>
        <begin position="122"/>
        <end position="134"/>
    </location>
</feature>
<feature type="region of interest" description="Disordered" evidence="1">
    <location>
        <begin position="192"/>
        <end position="261"/>
    </location>
</feature>
<feature type="compositionally biased region" description="Basic and acidic residues" evidence="1">
    <location>
        <begin position="551"/>
        <end position="572"/>
    </location>
</feature>
<gene>
    <name evidence="2" type="ORF">B0H17DRAFT_1140180</name>
</gene>
<keyword evidence="3" id="KW-1185">Reference proteome</keyword>
<feature type="compositionally biased region" description="Low complexity" evidence="1">
    <location>
        <begin position="135"/>
        <end position="144"/>
    </location>
</feature>
<feature type="compositionally biased region" description="Polar residues" evidence="1">
    <location>
        <begin position="363"/>
        <end position="380"/>
    </location>
</feature>
<dbReference type="EMBL" id="JARKIE010000147">
    <property type="protein sequence ID" value="KAJ7675556.1"/>
    <property type="molecule type" value="Genomic_DNA"/>
</dbReference>
<evidence type="ECO:0000313" key="2">
    <source>
        <dbReference type="EMBL" id="KAJ7675556.1"/>
    </source>
</evidence>
<feature type="compositionally biased region" description="Polar residues" evidence="1">
    <location>
        <begin position="68"/>
        <end position="80"/>
    </location>
</feature>
<feature type="region of interest" description="Disordered" evidence="1">
    <location>
        <begin position="306"/>
        <end position="572"/>
    </location>
</feature>
<name>A0AAD7D6E4_MYCRO</name>
<feature type="compositionally biased region" description="Low complexity" evidence="1">
    <location>
        <begin position="500"/>
        <end position="511"/>
    </location>
</feature>
<feature type="compositionally biased region" description="Low complexity" evidence="1">
    <location>
        <begin position="81"/>
        <end position="92"/>
    </location>
</feature>
<organism evidence="2 3">
    <name type="scientific">Mycena rosella</name>
    <name type="common">Pink bonnet</name>
    <name type="synonym">Agaricus rosellus</name>
    <dbReference type="NCBI Taxonomy" id="1033263"/>
    <lineage>
        <taxon>Eukaryota</taxon>
        <taxon>Fungi</taxon>
        <taxon>Dikarya</taxon>
        <taxon>Basidiomycota</taxon>
        <taxon>Agaricomycotina</taxon>
        <taxon>Agaricomycetes</taxon>
        <taxon>Agaricomycetidae</taxon>
        <taxon>Agaricales</taxon>
        <taxon>Marasmiineae</taxon>
        <taxon>Mycenaceae</taxon>
        <taxon>Mycena</taxon>
    </lineage>
</organism>
<feature type="compositionally biased region" description="Basic and acidic residues" evidence="1">
    <location>
        <begin position="325"/>
        <end position="337"/>
    </location>
</feature>
<proteinExistence type="predicted"/>
<accession>A0AAD7D6E4</accession>
<feature type="compositionally biased region" description="Polar residues" evidence="1">
    <location>
        <begin position="453"/>
        <end position="474"/>
    </location>
</feature>
<feature type="compositionally biased region" description="Low complexity" evidence="1">
    <location>
        <begin position="52"/>
        <end position="67"/>
    </location>
</feature>
<feature type="compositionally biased region" description="Basic and acidic residues" evidence="1">
    <location>
        <begin position="11"/>
        <end position="33"/>
    </location>
</feature>
<dbReference type="Proteomes" id="UP001221757">
    <property type="component" value="Unassembled WGS sequence"/>
</dbReference>
<feature type="compositionally biased region" description="Polar residues" evidence="1">
    <location>
        <begin position="338"/>
        <end position="355"/>
    </location>
</feature>
<feature type="compositionally biased region" description="Basic residues" evidence="1">
    <location>
        <begin position="1"/>
        <end position="10"/>
    </location>
</feature>
<comment type="caution">
    <text evidence="2">The sequence shown here is derived from an EMBL/GenBank/DDBJ whole genome shotgun (WGS) entry which is preliminary data.</text>
</comment>
<feature type="region of interest" description="Disordered" evidence="1">
    <location>
        <begin position="1"/>
        <end position="156"/>
    </location>
</feature>
<feature type="compositionally biased region" description="Basic residues" evidence="1">
    <location>
        <begin position="485"/>
        <end position="496"/>
    </location>
</feature>
<feature type="compositionally biased region" description="Low complexity" evidence="1">
    <location>
        <begin position="408"/>
        <end position="424"/>
    </location>
</feature>
<evidence type="ECO:0000313" key="3">
    <source>
        <dbReference type="Proteomes" id="UP001221757"/>
    </source>
</evidence>
<feature type="compositionally biased region" description="Basic and acidic residues" evidence="1">
    <location>
        <begin position="199"/>
        <end position="210"/>
    </location>
</feature>
<protein>
    <submittedName>
        <fullName evidence="2">Uncharacterized protein</fullName>
    </submittedName>
</protein>
<dbReference type="AlphaFoldDB" id="A0AAD7D6E4"/>